<keyword evidence="5" id="KW-0560">Oxidoreductase</keyword>
<proteinExistence type="predicted"/>
<evidence type="ECO:0000256" key="3">
    <source>
        <dbReference type="ARBA" id="ARBA00022896"/>
    </source>
</evidence>
<dbReference type="GO" id="GO:0006974">
    <property type="term" value="P:DNA damage response"/>
    <property type="evidence" value="ECO:0007669"/>
    <property type="project" value="TreeGrafter"/>
</dbReference>
<dbReference type="InterPro" id="IPR006620">
    <property type="entry name" value="Pro_4_hyd_alph"/>
</dbReference>
<keyword evidence="6" id="KW-0408">Iron</keyword>
<evidence type="ECO:0000313" key="9">
    <source>
        <dbReference type="Proteomes" id="UP000199679"/>
    </source>
</evidence>
<dbReference type="GO" id="GO:0031418">
    <property type="term" value="F:L-ascorbic acid binding"/>
    <property type="evidence" value="ECO:0007669"/>
    <property type="project" value="UniProtKB-KW"/>
</dbReference>
<dbReference type="PANTHER" id="PTHR41536">
    <property type="entry name" value="PKHD-TYPE HYDROXYLASE YBIX"/>
    <property type="match status" value="1"/>
</dbReference>
<dbReference type="InterPro" id="IPR005123">
    <property type="entry name" value="Oxoglu/Fe-dep_dioxygenase_dom"/>
</dbReference>
<evidence type="ECO:0000256" key="4">
    <source>
        <dbReference type="ARBA" id="ARBA00022964"/>
    </source>
</evidence>
<dbReference type="GO" id="GO:0005506">
    <property type="term" value="F:iron ion binding"/>
    <property type="evidence" value="ECO:0007669"/>
    <property type="project" value="InterPro"/>
</dbReference>
<evidence type="ECO:0000313" key="8">
    <source>
        <dbReference type="EMBL" id="SDS99404.1"/>
    </source>
</evidence>
<dbReference type="RefSeq" id="WP_091372437.1">
    <property type="nucleotide sequence ID" value="NZ_LT629740.1"/>
</dbReference>
<evidence type="ECO:0000256" key="6">
    <source>
        <dbReference type="ARBA" id="ARBA00023004"/>
    </source>
</evidence>
<organism evidence="8 9">
    <name type="scientific">Mucilaginibacter mallensis</name>
    <dbReference type="NCBI Taxonomy" id="652787"/>
    <lineage>
        <taxon>Bacteria</taxon>
        <taxon>Pseudomonadati</taxon>
        <taxon>Bacteroidota</taxon>
        <taxon>Sphingobacteriia</taxon>
        <taxon>Sphingobacteriales</taxon>
        <taxon>Sphingobacteriaceae</taxon>
        <taxon>Mucilaginibacter</taxon>
    </lineage>
</organism>
<accession>A0A1H1WQQ4</accession>
<sequence>MSFIIEDFRQSSIDNWYWFQEALSPEEIELLEKLQADIPFKQAVINANPHDLEEYRKSEIKWLPQHMDECRWLYEKFVKMVTEANNSLWHFELTGIFDDLQYTVYHEGGGHYDWHMDIGSGIFSRRKVSITLQLSDPDEYEGGDFEFLLGKDIIKLPRKKGCAIVFPSFFLHRVSPVTKGVRKSLVLWISGQPYR</sequence>
<dbReference type="EMBL" id="LT629740">
    <property type="protein sequence ID" value="SDS99404.1"/>
    <property type="molecule type" value="Genomic_DNA"/>
</dbReference>
<dbReference type="Pfam" id="PF13640">
    <property type="entry name" value="2OG-FeII_Oxy_3"/>
    <property type="match status" value="1"/>
</dbReference>
<dbReference type="STRING" id="652787.SAMN05216490_2254"/>
<name>A0A1H1WQQ4_MUCMA</name>
<dbReference type="SMART" id="SM00702">
    <property type="entry name" value="P4Hc"/>
    <property type="match status" value="1"/>
</dbReference>
<gene>
    <name evidence="8" type="ORF">SAMN05216490_2254</name>
</gene>
<protein>
    <submittedName>
        <fullName evidence="8">PKHD-type hydroxylase</fullName>
    </submittedName>
</protein>
<keyword evidence="9" id="KW-1185">Reference proteome</keyword>
<dbReference type="Proteomes" id="UP000199679">
    <property type="component" value="Chromosome I"/>
</dbReference>
<keyword evidence="4" id="KW-0223">Dioxygenase</keyword>
<dbReference type="GO" id="GO:0016706">
    <property type="term" value="F:2-oxoglutarate-dependent dioxygenase activity"/>
    <property type="evidence" value="ECO:0007669"/>
    <property type="project" value="InterPro"/>
</dbReference>
<comment type="cofactor">
    <cofactor evidence="1">
        <name>L-ascorbate</name>
        <dbReference type="ChEBI" id="CHEBI:38290"/>
    </cofactor>
</comment>
<dbReference type="OrthoDB" id="9812472at2"/>
<dbReference type="PROSITE" id="PS51471">
    <property type="entry name" value="FE2OG_OXY"/>
    <property type="match status" value="1"/>
</dbReference>
<evidence type="ECO:0000256" key="5">
    <source>
        <dbReference type="ARBA" id="ARBA00023002"/>
    </source>
</evidence>
<dbReference type="PANTHER" id="PTHR41536:SF1">
    <property type="entry name" value="PKHD-TYPE HYDROXYLASE YBIX"/>
    <property type="match status" value="1"/>
</dbReference>
<reference evidence="8 9" key="1">
    <citation type="submission" date="2016-10" db="EMBL/GenBank/DDBJ databases">
        <authorList>
            <person name="de Groot N.N."/>
        </authorList>
    </citation>
    <scope>NUCLEOTIDE SEQUENCE [LARGE SCALE GENOMIC DNA]</scope>
    <source>
        <strain evidence="8 9">MP1X4</strain>
    </source>
</reference>
<dbReference type="Gene3D" id="2.60.120.620">
    <property type="entry name" value="q2cbj1_9rhob like domain"/>
    <property type="match status" value="1"/>
</dbReference>
<dbReference type="SUPFAM" id="SSF51197">
    <property type="entry name" value="Clavaminate synthase-like"/>
    <property type="match status" value="1"/>
</dbReference>
<dbReference type="InterPro" id="IPR023550">
    <property type="entry name" value="PKHD_hydroxylase"/>
</dbReference>
<keyword evidence="3" id="KW-0847">Vitamin C</keyword>
<dbReference type="InterPro" id="IPR044862">
    <property type="entry name" value="Pro_4_hyd_alph_FE2OG_OXY"/>
</dbReference>
<feature type="domain" description="Fe2OG dioxygenase" evidence="7">
    <location>
        <begin position="96"/>
        <end position="191"/>
    </location>
</feature>
<dbReference type="AlphaFoldDB" id="A0A1H1WQQ4"/>
<evidence type="ECO:0000256" key="2">
    <source>
        <dbReference type="ARBA" id="ARBA00022723"/>
    </source>
</evidence>
<evidence type="ECO:0000256" key="1">
    <source>
        <dbReference type="ARBA" id="ARBA00001961"/>
    </source>
</evidence>
<dbReference type="GO" id="GO:0006879">
    <property type="term" value="P:intracellular iron ion homeostasis"/>
    <property type="evidence" value="ECO:0007669"/>
    <property type="project" value="TreeGrafter"/>
</dbReference>
<evidence type="ECO:0000259" key="7">
    <source>
        <dbReference type="PROSITE" id="PS51471"/>
    </source>
</evidence>
<keyword evidence="2" id="KW-0479">Metal-binding</keyword>